<keyword evidence="1" id="KW-1133">Transmembrane helix</keyword>
<keyword evidence="1" id="KW-0812">Transmembrane</keyword>
<sequence>MQDGVQVRHPVIAGVIAFVLSYGFLRFWSTQGNTIPQISWFTVAVIALMGGLVAAGGWQIRSYRRHTARRMPAPQVARRTLVAAQASALVGGVLAGWYAGHAAAALHNLDSDRLRGIAIVAAASALASVGLAIIGFVVQQWCRIDEDDDDKKPKGDATPA</sequence>
<comment type="caution">
    <text evidence="2">The sequence shown here is derived from an EMBL/GenBank/DDBJ whole genome shotgun (WGS) entry which is preliminary data.</text>
</comment>
<keyword evidence="3" id="KW-1185">Reference proteome</keyword>
<feature type="transmembrane region" description="Helical" evidence="1">
    <location>
        <begin position="81"/>
        <end position="104"/>
    </location>
</feature>
<dbReference type="EMBL" id="VFMO01000001">
    <property type="protein sequence ID" value="TQJ13390.1"/>
    <property type="molecule type" value="Genomic_DNA"/>
</dbReference>
<feature type="transmembrane region" description="Helical" evidence="1">
    <location>
        <begin position="116"/>
        <end position="138"/>
    </location>
</feature>
<evidence type="ECO:0000313" key="2">
    <source>
        <dbReference type="EMBL" id="TQJ13390.1"/>
    </source>
</evidence>
<reference evidence="2 3" key="1">
    <citation type="submission" date="2019-06" db="EMBL/GenBank/DDBJ databases">
        <title>Sequencing the genomes of 1000 actinobacteria strains.</title>
        <authorList>
            <person name="Klenk H.-P."/>
        </authorList>
    </citation>
    <scope>NUCLEOTIDE SEQUENCE [LARGE SCALE GENOMIC DNA]</scope>
    <source>
        <strain evidence="2 3">DSM 19828</strain>
    </source>
</reference>
<dbReference type="RefSeq" id="WP_129625173.1">
    <property type="nucleotide sequence ID" value="NZ_BAABCI010000015.1"/>
</dbReference>
<keyword evidence="1" id="KW-0472">Membrane</keyword>
<dbReference type="Pfam" id="PF11377">
    <property type="entry name" value="DUF3180"/>
    <property type="match status" value="1"/>
</dbReference>
<gene>
    <name evidence="2" type="ORF">FB459_0807</name>
</gene>
<evidence type="ECO:0000313" key="3">
    <source>
        <dbReference type="Proteomes" id="UP000320806"/>
    </source>
</evidence>
<proteinExistence type="predicted"/>
<feature type="transmembrane region" description="Helical" evidence="1">
    <location>
        <begin position="7"/>
        <end position="25"/>
    </location>
</feature>
<dbReference type="InterPro" id="IPR021517">
    <property type="entry name" value="DUF3180"/>
</dbReference>
<organism evidence="2 3">
    <name type="scientific">Yimella lutea</name>
    <dbReference type="NCBI Taxonomy" id="587872"/>
    <lineage>
        <taxon>Bacteria</taxon>
        <taxon>Bacillati</taxon>
        <taxon>Actinomycetota</taxon>
        <taxon>Actinomycetes</taxon>
        <taxon>Micrococcales</taxon>
        <taxon>Dermacoccaceae</taxon>
        <taxon>Yimella</taxon>
    </lineage>
</organism>
<dbReference type="Proteomes" id="UP000320806">
    <property type="component" value="Unassembled WGS sequence"/>
</dbReference>
<accession>A0A542EDL0</accession>
<name>A0A542EDL0_9MICO</name>
<dbReference type="AlphaFoldDB" id="A0A542EDL0"/>
<evidence type="ECO:0000256" key="1">
    <source>
        <dbReference type="SAM" id="Phobius"/>
    </source>
</evidence>
<protein>
    <submittedName>
        <fullName evidence="2">Uncharacterized protein DUF3180</fullName>
    </submittedName>
</protein>
<feature type="transmembrane region" description="Helical" evidence="1">
    <location>
        <begin position="37"/>
        <end position="60"/>
    </location>
</feature>
<dbReference type="OrthoDB" id="4872419at2"/>